<accession>A0ABU6NBM4</accession>
<organism evidence="1 2">
    <name type="scientific">Bacillus xiapuensis</name>
    <dbReference type="NCBI Taxonomy" id="2014075"/>
    <lineage>
        <taxon>Bacteria</taxon>
        <taxon>Bacillati</taxon>
        <taxon>Bacillota</taxon>
        <taxon>Bacilli</taxon>
        <taxon>Bacillales</taxon>
        <taxon>Bacillaceae</taxon>
        <taxon>Bacillus</taxon>
    </lineage>
</organism>
<evidence type="ECO:0008006" key="3">
    <source>
        <dbReference type="Google" id="ProtNLM"/>
    </source>
</evidence>
<proteinExistence type="predicted"/>
<dbReference type="RefSeq" id="WP_327968682.1">
    <property type="nucleotide sequence ID" value="NZ_JARMQG010000201.1"/>
</dbReference>
<gene>
    <name evidence="1" type="ORF">P4447_14460</name>
</gene>
<protein>
    <recommendedName>
        <fullName evidence="3">Group-specific protein</fullName>
    </recommendedName>
</protein>
<keyword evidence="2" id="KW-1185">Reference proteome</keyword>
<dbReference type="EMBL" id="JARMQG010000201">
    <property type="protein sequence ID" value="MED3563627.1"/>
    <property type="molecule type" value="Genomic_DNA"/>
</dbReference>
<dbReference type="Proteomes" id="UP001330749">
    <property type="component" value="Unassembled WGS sequence"/>
</dbReference>
<sequence>MKFDYERARQLEGQMIRFKNEKGDWVIGKIVKVKEDGFEVSELNSKQPNEGYGFGFFPGPFFGRPFFVPFGVGFFPFFF</sequence>
<name>A0ABU6NBM4_9BACI</name>
<evidence type="ECO:0000313" key="1">
    <source>
        <dbReference type="EMBL" id="MED3563627.1"/>
    </source>
</evidence>
<comment type="caution">
    <text evidence="1">The sequence shown here is derived from an EMBL/GenBank/DDBJ whole genome shotgun (WGS) entry which is preliminary data.</text>
</comment>
<reference evidence="1 2" key="1">
    <citation type="submission" date="2023-03" db="EMBL/GenBank/DDBJ databases">
        <title>Bacillus Genome Sequencing.</title>
        <authorList>
            <person name="Dunlap C."/>
        </authorList>
    </citation>
    <scope>NUCLEOTIDE SEQUENCE [LARGE SCALE GENOMIC DNA]</scope>
    <source>
        <strain evidence="1 2">B-14544</strain>
    </source>
</reference>
<evidence type="ECO:0000313" key="2">
    <source>
        <dbReference type="Proteomes" id="UP001330749"/>
    </source>
</evidence>